<name>A0A6N7L0I8_9ACTN</name>
<comment type="caution">
    <text evidence="1">The sequence shown here is derived from an EMBL/GenBank/DDBJ whole genome shotgun (WGS) entry which is preliminary data.</text>
</comment>
<dbReference type="OrthoDB" id="3820382at2"/>
<reference evidence="1 2" key="1">
    <citation type="submission" date="2019-09" db="EMBL/GenBank/DDBJ databases">
        <title>Genome Sequences of Streptomyces kaniharaensis ATCC 21070.</title>
        <authorList>
            <person name="Zhu W."/>
            <person name="De Crecy-Lagard V."/>
            <person name="Richards N.G."/>
        </authorList>
    </citation>
    <scope>NUCLEOTIDE SEQUENCE [LARGE SCALE GENOMIC DNA]</scope>
    <source>
        <strain evidence="1 2">SF-557</strain>
    </source>
</reference>
<gene>
    <name evidence="1" type="ORF">F7Q99_29150</name>
</gene>
<dbReference type="RefSeq" id="WP_153466922.1">
    <property type="nucleotide sequence ID" value="NZ_WBOF01000002.1"/>
</dbReference>
<dbReference type="Proteomes" id="UP000450000">
    <property type="component" value="Unassembled WGS sequence"/>
</dbReference>
<dbReference type="AlphaFoldDB" id="A0A6N7L0I8"/>
<organism evidence="1 2">
    <name type="scientific">Streptomyces kaniharaensis</name>
    <dbReference type="NCBI Taxonomy" id="212423"/>
    <lineage>
        <taxon>Bacteria</taxon>
        <taxon>Bacillati</taxon>
        <taxon>Actinomycetota</taxon>
        <taxon>Actinomycetes</taxon>
        <taxon>Kitasatosporales</taxon>
        <taxon>Streptomycetaceae</taxon>
        <taxon>Streptomyces</taxon>
    </lineage>
</organism>
<evidence type="ECO:0000313" key="2">
    <source>
        <dbReference type="Proteomes" id="UP000450000"/>
    </source>
</evidence>
<accession>A0A6N7L0I8</accession>
<sequence length="231" mass="26105">MDHSGDDAGTATWEFDASQVQRIWLDTRQVFGNKLWIDGMCGVFRDEWRREAEERSGRSFFDLLCSAARDLSPGDPSEIFLAFQREFAKYGISTVFARHFDHGDVLERARRLDAGEPLPKPGPYRLDEDLVTEVWDLIADGLADGFIDGCAVVECFPDDLLDELERASREQAFLLVDEVLDKLAEDADPSQAFLGLRELAAEHGVELTFAPHPRFDDLIERATRLRADEPA</sequence>
<evidence type="ECO:0000313" key="1">
    <source>
        <dbReference type="EMBL" id="MQS16187.1"/>
    </source>
</evidence>
<keyword evidence="2" id="KW-1185">Reference proteome</keyword>
<proteinExistence type="predicted"/>
<protein>
    <submittedName>
        <fullName evidence="1">Uncharacterized protein</fullName>
    </submittedName>
</protein>
<dbReference type="EMBL" id="WBOF01000002">
    <property type="protein sequence ID" value="MQS16187.1"/>
    <property type="molecule type" value="Genomic_DNA"/>
</dbReference>